<dbReference type="InterPro" id="IPR027417">
    <property type="entry name" value="P-loop_NTPase"/>
</dbReference>
<name>A0A3G5A9B8_9VIRU</name>
<dbReference type="SUPFAM" id="SSF52540">
    <property type="entry name" value="P-loop containing nucleoside triphosphate hydrolases"/>
    <property type="match status" value="1"/>
</dbReference>
<dbReference type="Gene3D" id="3.40.50.300">
    <property type="entry name" value="P-loop containing nucleotide triphosphate hydrolases"/>
    <property type="match status" value="1"/>
</dbReference>
<dbReference type="GO" id="GO:0016301">
    <property type="term" value="F:kinase activity"/>
    <property type="evidence" value="ECO:0007669"/>
    <property type="project" value="InterPro"/>
</dbReference>
<keyword evidence="1" id="KW-0547">Nucleotide-binding</keyword>
<proteinExistence type="predicted"/>
<reference evidence="4" key="1">
    <citation type="submission" date="2018-10" db="EMBL/GenBank/DDBJ databases">
        <title>Hidden diversity of soil giant viruses.</title>
        <authorList>
            <person name="Schulz F."/>
            <person name="Alteio L."/>
            <person name="Goudeau D."/>
            <person name="Ryan E.M."/>
            <person name="Malmstrom R.R."/>
            <person name="Blanchard J."/>
            <person name="Woyke T."/>
        </authorList>
    </citation>
    <scope>NUCLEOTIDE SEQUENCE</scope>
    <source>
        <strain evidence="4">HAV1</strain>
    </source>
</reference>
<dbReference type="InterPro" id="IPR010488">
    <property type="entry name" value="Zeta_toxin_domain"/>
</dbReference>
<sequence>MEPLSELQTIFNMMIRDKIPEKNIPKLIIMYGSPASGKGFLTDHFLKTNDPVPNTSTIHIDIDKVISLLSSYQKEITSCKEYFSSLPSSHPIDQKFITLANEIYSKHRTTKDKNSFSPEDLTTQLISHAIKNKLNIIHETTGNTIEWLLDPLIKNARTAAYTIELIYLTAKTETIMDRLLSRARHLGRYPDPLYVKQTITNAQHNLPSLAPSVDHISIYENNLTPIKVKTLK</sequence>
<gene>
    <name evidence="4" type="ORF">Harvfovirus84_4</name>
</gene>
<evidence type="ECO:0000259" key="3">
    <source>
        <dbReference type="Pfam" id="PF06414"/>
    </source>
</evidence>
<dbReference type="GO" id="GO:0005524">
    <property type="term" value="F:ATP binding"/>
    <property type="evidence" value="ECO:0007669"/>
    <property type="project" value="UniProtKB-KW"/>
</dbReference>
<organism evidence="4">
    <name type="scientific">Harvfovirus sp</name>
    <dbReference type="NCBI Taxonomy" id="2487768"/>
    <lineage>
        <taxon>Viruses</taxon>
        <taxon>Varidnaviria</taxon>
        <taxon>Bamfordvirae</taxon>
        <taxon>Nucleocytoviricota</taxon>
        <taxon>Megaviricetes</taxon>
        <taxon>Imitervirales</taxon>
        <taxon>Mimiviridae</taxon>
        <taxon>Klosneuvirinae</taxon>
    </lineage>
</organism>
<dbReference type="Pfam" id="PF06414">
    <property type="entry name" value="Zeta_toxin"/>
    <property type="match status" value="2"/>
</dbReference>
<feature type="domain" description="Zeta toxin" evidence="3">
    <location>
        <begin position="18"/>
        <end position="73"/>
    </location>
</feature>
<keyword evidence="2" id="KW-0067">ATP-binding</keyword>
<evidence type="ECO:0000313" key="4">
    <source>
        <dbReference type="EMBL" id="AYV81949.1"/>
    </source>
</evidence>
<protein>
    <recommendedName>
        <fullName evidence="3">Zeta toxin domain-containing protein</fullName>
    </recommendedName>
</protein>
<dbReference type="EMBL" id="MK072326">
    <property type="protein sequence ID" value="AYV81949.1"/>
    <property type="molecule type" value="Genomic_DNA"/>
</dbReference>
<evidence type="ECO:0000256" key="1">
    <source>
        <dbReference type="ARBA" id="ARBA00022741"/>
    </source>
</evidence>
<accession>A0A3G5A9B8</accession>
<evidence type="ECO:0000256" key="2">
    <source>
        <dbReference type="ARBA" id="ARBA00022840"/>
    </source>
</evidence>
<feature type="domain" description="Zeta toxin" evidence="3">
    <location>
        <begin position="120"/>
        <end position="222"/>
    </location>
</feature>